<dbReference type="InterPro" id="IPR029068">
    <property type="entry name" value="Glyas_Bleomycin-R_OHBP_Dase"/>
</dbReference>
<dbReference type="PANTHER" id="PTHR33993:SF14">
    <property type="entry name" value="GB|AAF24581.1"/>
    <property type="match status" value="1"/>
</dbReference>
<evidence type="ECO:0000313" key="3">
    <source>
        <dbReference type="Proteomes" id="UP000323142"/>
    </source>
</evidence>
<reference evidence="2 3" key="1">
    <citation type="submission" date="2019-09" db="EMBL/GenBank/DDBJ databases">
        <title>Salinarimonas rosea gen. nov., sp. nov., a new member of the a-2 subgroup of the Proteobacteria.</title>
        <authorList>
            <person name="Liu J."/>
        </authorList>
    </citation>
    <scope>NUCLEOTIDE SEQUENCE [LARGE SCALE GENOMIC DNA]</scope>
    <source>
        <strain evidence="2 3">BN140002</strain>
    </source>
</reference>
<proteinExistence type="predicted"/>
<dbReference type="PANTHER" id="PTHR33993">
    <property type="entry name" value="GLYOXALASE-RELATED"/>
    <property type="match status" value="1"/>
</dbReference>
<dbReference type="Proteomes" id="UP000323142">
    <property type="component" value="Unassembled WGS sequence"/>
</dbReference>
<evidence type="ECO:0000259" key="1">
    <source>
        <dbReference type="PROSITE" id="PS51819"/>
    </source>
</evidence>
<feature type="domain" description="VOC" evidence="1">
    <location>
        <begin position="7"/>
        <end position="125"/>
    </location>
</feature>
<dbReference type="InterPro" id="IPR004360">
    <property type="entry name" value="Glyas_Fos-R_dOase_dom"/>
</dbReference>
<dbReference type="EMBL" id="VUOA01000005">
    <property type="protein sequence ID" value="KAA2244063.1"/>
    <property type="molecule type" value="Genomic_DNA"/>
</dbReference>
<reference evidence="2 3" key="2">
    <citation type="submission" date="2019-09" db="EMBL/GenBank/DDBJ databases">
        <authorList>
            <person name="Jin C."/>
        </authorList>
    </citation>
    <scope>NUCLEOTIDE SEQUENCE [LARGE SCALE GENOMIC DNA]</scope>
    <source>
        <strain evidence="2 3">BN140002</strain>
    </source>
</reference>
<protein>
    <submittedName>
        <fullName evidence="2">VOC family protein</fullName>
    </submittedName>
</protein>
<dbReference type="AlphaFoldDB" id="A0A5B2VW67"/>
<keyword evidence="3" id="KW-1185">Reference proteome</keyword>
<evidence type="ECO:0000313" key="2">
    <source>
        <dbReference type="EMBL" id="KAA2244063.1"/>
    </source>
</evidence>
<dbReference type="Gene3D" id="3.10.180.10">
    <property type="entry name" value="2,3-Dihydroxybiphenyl 1,2-Dioxygenase, domain 1"/>
    <property type="match status" value="2"/>
</dbReference>
<dbReference type="CDD" id="cd07247">
    <property type="entry name" value="SgaA_N_like"/>
    <property type="match status" value="2"/>
</dbReference>
<dbReference type="Pfam" id="PF00903">
    <property type="entry name" value="Glyoxalase"/>
    <property type="match status" value="2"/>
</dbReference>
<dbReference type="OrthoDB" id="9793039at2"/>
<feature type="domain" description="VOC" evidence="1">
    <location>
        <begin position="140"/>
        <end position="257"/>
    </location>
</feature>
<organism evidence="2 3">
    <name type="scientific">Salinarimonas soli</name>
    <dbReference type="NCBI Taxonomy" id="1638099"/>
    <lineage>
        <taxon>Bacteria</taxon>
        <taxon>Pseudomonadati</taxon>
        <taxon>Pseudomonadota</taxon>
        <taxon>Alphaproteobacteria</taxon>
        <taxon>Hyphomicrobiales</taxon>
        <taxon>Salinarimonadaceae</taxon>
        <taxon>Salinarimonas</taxon>
    </lineage>
</organism>
<name>A0A5B2VW67_9HYPH</name>
<dbReference type="RefSeq" id="WP_149815375.1">
    <property type="nucleotide sequence ID" value="NZ_VUOA01000005.1"/>
</dbReference>
<sequence>MTDFAGRFVWYELMTTEPEAAEAFYRSVVGWDAAPFPGGPGGGYTVLSAGGRGTAGLMAIPPEAYQAGARPAWLGYLCVDDVDKAAARLRAAGGAVHLDARSIPGVGRIAMAADPQGAAFYLIAPEGAGEPTPPPGRAGSIDWHELHTTDWEAAFGFYADQFGWAKGEAMPMGPMGTYQLFHAGPGDPEAAGGMMNSPAFPRPAWLYYFHVDGIEQAVSRVEAGGGRVLQGPHEVPGGGWIIQGLDPQGAMFALVGPRR</sequence>
<accession>A0A5B2VW67</accession>
<gene>
    <name evidence="2" type="ORF">F0L46_02130</name>
</gene>
<dbReference type="PROSITE" id="PS51819">
    <property type="entry name" value="VOC"/>
    <property type="match status" value="2"/>
</dbReference>
<dbReference type="InterPro" id="IPR037523">
    <property type="entry name" value="VOC_core"/>
</dbReference>
<dbReference type="SUPFAM" id="SSF54593">
    <property type="entry name" value="Glyoxalase/Bleomycin resistance protein/Dihydroxybiphenyl dioxygenase"/>
    <property type="match status" value="2"/>
</dbReference>
<comment type="caution">
    <text evidence="2">The sequence shown here is derived from an EMBL/GenBank/DDBJ whole genome shotgun (WGS) entry which is preliminary data.</text>
</comment>
<dbReference type="InterPro" id="IPR052164">
    <property type="entry name" value="Anthracycline_SecMetBiosynth"/>
</dbReference>